<keyword evidence="5" id="KW-1185">Reference proteome</keyword>
<feature type="non-terminal residue" evidence="4">
    <location>
        <position position="1"/>
    </location>
</feature>
<feature type="compositionally biased region" description="Polar residues" evidence="2">
    <location>
        <begin position="222"/>
        <end position="231"/>
    </location>
</feature>
<gene>
    <name evidence="4" type="ORF">Godav_026078</name>
</gene>
<evidence type="ECO:0000256" key="2">
    <source>
        <dbReference type="SAM" id="MobiDB-lite"/>
    </source>
</evidence>
<accession>A0A7J8T6Z2</accession>
<dbReference type="PANTHER" id="PTHR31286">
    <property type="entry name" value="GLYCINE-RICH CELL WALL STRUCTURAL PROTEIN 1.8-LIKE"/>
    <property type="match status" value="1"/>
</dbReference>
<sequence length="262" mass="29261">TSSPFWIKIESCSPEFDKKDLLHAIGGTFGGVLRSEVSEETCRFRINLDAEKPLRRGIFVSTDYVNKVWIPFKYENLPLFCFGCGRMGHGLSNCTQIPPEKKSKVSGNPSYSVALKAESKLIGKESMKFNSLMKQTGLQSSYIGGEKKTPNSINHAEEGYIEMGASLENLSLKKEGEIMGSVQTGKTTIKAESYVRKRKFLDADLTSFFQENNRDGIKRLKQNTQVDSDTGPSEMMTDNVEQSEVQDLMRSAAANRQADRTQ</sequence>
<reference evidence="4 5" key="1">
    <citation type="journal article" date="2019" name="Genome Biol. Evol.">
        <title>Insights into the evolution of the New World diploid cottons (Gossypium, subgenus Houzingenia) based on genome sequencing.</title>
        <authorList>
            <person name="Grover C.E."/>
            <person name="Arick M.A. 2nd"/>
            <person name="Thrash A."/>
            <person name="Conover J.L."/>
            <person name="Sanders W.S."/>
            <person name="Peterson D.G."/>
            <person name="Frelichowski J.E."/>
            <person name="Scheffler J.A."/>
            <person name="Scheffler B.E."/>
            <person name="Wendel J.F."/>
        </authorList>
    </citation>
    <scope>NUCLEOTIDE SEQUENCE [LARGE SCALE GENOMIC DNA]</scope>
    <source>
        <strain evidence="4">27</strain>
        <tissue evidence="4">Leaf</tissue>
    </source>
</reference>
<evidence type="ECO:0000256" key="1">
    <source>
        <dbReference type="PROSITE-ProRule" id="PRU00047"/>
    </source>
</evidence>
<name>A0A7J8T6Z2_GOSDV</name>
<keyword evidence="1" id="KW-0863">Zinc-finger</keyword>
<comment type="caution">
    <text evidence="4">The sequence shown here is derived from an EMBL/GenBank/DDBJ whole genome shotgun (WGS) entry which is preliminary data.</text>
</comment>
<dbReference type="InterPro" id="IPR001878">
    <property type="entry name" value="Znf_CCHC"/>
</dbReference>
<dbReference type="InterPro" id="IPR040256">
    <property type="entry name" value="At4g02000-like"/>
</dbReference>
<dbReference type="InterPro" id="IPR025836">
    <property type="entry name" value="Zn_knuckle_CX2CX4HX4C"/>
</dbReference>
<dbReference type="PANTHER" id="PTHR31286:SF167">
    <property type="entry name" value="OS09G0268800 PROTEIN"/>
    <property type="match status" value="1"/>
</dbReference>
<dbReference type="GO" id="GO:0008270">
    <property type="term" value="F:zinc ion binding"/>
    <property type="evidence" value="ECO:0007669"/>
    <property type="project" value="UniProtKB-KW"/>
</dbReference>
<dbReference type="Proteomes" id="UP000593561">
    <property type="component" value="Unassembled WGS sequence"/>
</dbReference>
<dbReference type="AlphaFoldDB" id="A0A7J8T6Z2"/>
<evidence type="ECO:0000313" key="5">
    <source>
        <dbReference type="Proteomes" id="UP000593561"/>
    </source>
</evidence>
<feature type="region of interest" description="Disordered" evidence="2">
    <location>
        <begin position="221"/>
        <end position="262"/>
    </location>
</feature>
<dbReference type="EMBL" id="JABFAC010236988">
    <property type="protein sequence ID" value="MBA0634119.1"/>
    <property type="molecule type" value="Genomic_DNA"/>
</dbReference>
<dbReference type="PROSITE" id="PS50158">
    <property type="entry name" value="ZF_CCHC"/>
    <property type="match status" value="1"/>
</dbReference>
<protein>
    <recommendedName>
        <fullName evidence="3">CCHC-type domain-containing protein</fullName>
    </recommendedName>
</protein>
<organism evidence="4 5">
    <name type="scientific">Gossypium davidsonii</name>
    <name type="common">Davidson's cotton</name>
    <name type="synonym">Gossypium klotzschianum subsp. davidsonii</name>
    <dbReference type="NCBI Taxonomy" id="34287"/>
    <lineage>
        <taxon>Eukaryota</taxon>
        <taxon>Viridiplantae</taxon>
        <taxon>Streptophyta</taxon>
        <taxon>Embryophyta</taxon>
        <taxon>Tracheophyta</taxon>
        <taxon>Spermatophyta</taxon>
        <taxon>Magnoliopsida</taxon>
        <taxon>eudicotyledons</taxon>
        <taxon>Gunneridae</taxon>
        <taxon>Pentapetalae</taxon>
        <taxon>rosids</taxon>
        <taxon>malvids</taxon>
        <taxon>Malvales</taxon>
        <taxon>Malvaceae</taxon>
        <taxon>Malvoideae</taxon>
        <taxon>Gossypium</taxon>
    </lineage>
</organism>
<proteinExistence type="predicted"/>
<dbReference type="Pfam" id="PF14392">
    <property type="entry name" value="zf-CCHC_4"/>
    <property type="match status" value="1"/>
</dbReference>
<feature type="domain" description="CCHC-type" evidence="3">
    <location>
        <begin position="81"/>
        <end position="96"/>
    </location>
</feature>
<dbReference type="GO" id="GO:0003676">
    <property type="term" value="F:nucleic acid binding"/>
    <property type="evidence" value="ECO:0007669"/>
    <property type="project" value="InterPro"/>
</dbReference>
<keyword evidence="1" id="KW-0479">Metal-binding</keyword>
<evidence type="ECO:0000259" key="3">
    <source>
        <dbReference type="PROSITE" id="PS50158"/>
    </source>
</evidence>
<keyword evidence="1" id="KW-0862">Zinc</keyword>
<evidence type="ECO:0000313" key="4">
    <source>
        <dbReference type="EMBL" id="MBA0634119.1"/>
    </source>
</evidence>